<accession>A0AAN7TG48</accession>
<gene>
    <name evidence="2" type="ORF">LTR62_001449</name>
</gene>
<dbReference type="AlphaFoldDB" id="A0AAN7TG48"/>
<dbReference type="EMBL" id="JAVRRL010000013">
    <property type="protein sequence ID" value="KAK5115249.1"/>
    <property type="molecule type" value="Genomic_DNA"/>
</dbReference>
<proteinExistence type="predicted"/>
<evidence type="ECO:0000313" key="2">
    <source>
        <dbReference type="EMBL" id="KAK5115249.1"/>
    </source>
</evidence>
<feature type="region of interest" description="Disordered" evidence="1">
    <location>
        <begin position="1"/>
        <end position="21"/>
    </location>
</feature>
<evidence type="ECO:0000256" key="1">
    <source>
        <dbReference type="SAM" id="MobiDB-lite"/>
    </source>
</evidence>
<organism evidence="2 3">
    <name type="scientific">Meristemomyces frigidus</name>
    <dbReference type="NCBI Taxonomy" id="1508187"/>
    <lineage>
        <taxon>Eukaryota</taxon>
        <taxon>Fungi</taxon>
        <taxon>Dikarya</taxon>
        <taxon>Ascomycota</taxon>
        <taxon>Pezizomycotina</taxon>
        <taxon>Dothideomycetes</taxon>
        <taxon>Dothideomycetidae</taxon>
        <taxon>Mycosphaerellales</taxon>
        <taxon>Teratosphaeriaceae</taxon>
        <taxon>Meristemomyces</taxon>
    </lineage>
</organism>
<name>A0AAN7TG48_9PEZI</name>
<reference evidence="2" key="1">
    <citation type="submission" date="2023-08" db="EMBL/GenBank/DDBJ databases">
        <title>Black Yeasts Isolated from many extreme environments.</title>
        <authorList>
            <person name="Coleine C."/>
            <person name="Stajich J.E."/>
            <person name="Selbmann L."/>
        </authorList>
    </citation>
    <scope>NUCLEOTIDE SEQUENCE</scope>
    <source>
        <strain evidence="2">CCFEE 5401</strain>
    </source>
</reference>
<dbReference type="Proteomes" id="UP001310890">
    <property type="component" value="Unassembled WGS sequence"/>
</dbReference>
<evidence type="ECO:0000313" key="3">
    <source>
        <dbReference type="Proteomes" id="UP001310890"/>
    </source>
</evidence>
<sequence>MANDTVPNPTRSDSKVERASPSTCSAASGVKVVLIIPVLKPTTSAINSRVDTTAESDKIVFRLQVLDPQFSANLDWCPSHISKILGYSLEAVRWPENARQPNKMAAGLFLDPYPTSDDFGKTMKLDGALAVGTKDDSEADILFVQAMLNYLSNLNKLLNDHNKAGQYGSDAAKKAAAAVIAARYLTAAAFGEYKRSFVPPQ</sequence>
<feature type="compositionally biased region" description="Polar residues" evidence="1">
    <location>
        <begin position="1"/>
        <end position="11"/>
    </location>
</feature>
<protein>
    <submittedName>
        <fullName evidence="2">Uncharacterized protein</fullName>
    </submittedName>
</protein>
<comment type="caution">
    <text evidence="2">The sequence shown here is derived from an EMBL/GenBank/DDBJ whole genome shotgun (WGS) entry which is preliminary data.</text>
</comment>